<comment type="caution">
    <text evidence="1">The sequence shown here is derived from an EMBL/GenBank/DDBJ whole genome shotgun (WGS) entry which is preliminary data.</text>
</comment>
<gene>
    <name evidence="1" type="ORF">Q4T40_11290</name>
</gene>
<reference evidence="1 2" key="1">
    <citation type="submission" date="2023-07" db="EMBL/GenBank/DDBJ databases">
        <title>The novel representative of Negativicutes class, Anaeroselena agilis gen. nov. sp. nov.</title>
        <authorList>
            <person name="Prokofeva M.I."/>
            <person name="Elcheninov A.G."/>
            <person name="Klyukina A."/>
            <person name="Kublanov I.V."/>
            <person name="Frolov E.N."/>
            <person name="Podosokorskaya O.A."/>
        </authorList>
    </citation>
    <scope>NUCLEOTIDE SEQUENCE [LARGE SCALE GENOMIC DNA]</scope>
    <source>
        <strain evidence="1 2">4137-cl</strain>
    </source>
</reference>
<evidence type="ECO:0000313" key="2">
    <source>
        <dbReference type="Proteomes" id="UP001254848"/>
    </source>
</evidence>
<organism evidence="1 2">
    <name type="scientific">Anaeroselena agilis</name>
    <dbReference type="NCBI Taxonomy" id="3063788"/>
    <lineage>
        <taxon>Bacteria</taxon>
        <taxon>Bacillati</taxon>
        <taxon>Bacillota</taxon>
        <taxon>Negativicutes</taxon>
        <taxon>Acetonemataceae</taxon>
        <taxon>Anaeroselena</taxon>
    </lineage>
</organism>
<sequence>MKLPISEKALGVIAVDGVPVVSSRDVADIFEKRHDNVLRDIQGILLGLLKIEESDLGRLNFKESFYKNEQNKKQPEYLLTRDGFTLLAMGFTGAKAMRFKVAYINRFNEMEQFIRSRYIARLEYPELTNMIKIVFDNPEWHYYSNEADMINRIVLGMSSKEFREANDIPKDASIRDYMSPRQAELIQKLQNFDIGLVATIPEFQERKKVLRAYCEKLHVVPKLTA</sequence>
<dbReference type="RefSeq" id="WP_413780334.1">
    <property type="nucleotide sequence ID" value="NZ_JAUOZS010000001.1"/>
</dbReference>
<dbReference type="Proteomes" id="UP001254848">
    <property type="component" value="Unassembled WGS sequence"/>
</dbReference>
<name>A0ABU3NYF5_9FIRM</name>
<dbReference type="InterPro" id="IPR014054">
    <property type="entry name" value="Phage_regulatory_Rha"/>
</dbReference>
<proteinExistence type="predicted"/>
<accession>A0ABU3NYF5</accession>
<dbReference type="Pfam" id="PF09669">
    <property type="entry name" value="Phage_pRha"/>
    <property type="match status" value="1"/>
</dbReference>
<evidence type="ECO:0000313" key="1">
    <source>
        <dbReference type="EMBL" id="MDT8901831.1"/>
    </source>
</evidence>
<dbReference type="EMBL" id="JAUOZS010000001">
    <property type="protein sequence ID" value="MDT8901831.1"/>
    <property type="molecule type" value="Genomic_DNA"/>
</dbReference>
<keyword evidence="2" id="KW-1185">Reference proteome</keyword>
<dbReference type="NCBIfam" id="TIGR02681">
    <property type="entry name" value="phage_pRha"/>
    <property type="match status" value="1"/>
</dbReference>
<protein>
    <submittedName>
        <fullName evidence="1">Rha family transcriptional regulator</fullName>
    </submittedName>
</protein>